<dbReference type="Ensembl" id="ENSSSUT00005001855.1">
    <property type="protein sequence ID" value="ENSSSUP00005001582.1"/>
    <property type="gene ID" value="ENSSSUG00005001105.1"/>
</dbReference>
<name>A0A673SMG5_SURSU</name>
<keyword evidence="2" id="KW-0597">Phosphoprotein</keyword>
<evidence type="ECO:0000313" key="5">
    <source>
        <dbReference type="Proteomes" id="UP000472268"/>
    </source>
</evidence>
<protein>
    <recommendedName>
        <fullName evidence="3">Rho-GAP domain-containing protein</fullName>
    </recommendedName>
</protein>
<dbReference type="GO" id="GO:0035023">
    <property type="term" value="P:regulation of Rho protein signal transduction"/>
    <property type="evidence" value="ECO:0007669"/>
    <property type="project" value="InterPro"/>
</dbReference>
<dbReference type="AlphaFoldDB" id="A0A673SMG5"/>
<dbReference type="SMART" id="SM00324">
    <property type="entry name" value="RhoGAP"/>
    <property type="match status" value="1"/>
</dbReference>
<keyword evidence="1" id="KW-0343">GTPase activation</keyword>
<reference evidence="4" key="3">
    <citation type="submission" date="2025-09" db="UniProtKB">
        <authorList>
            <consortium name="Ensembl"/>
        </authorList>
    </citation>
    <scope>IDENTIFICATION</scope>
</reference>
<keyword evidence="5" id="KW-1185">Reference proteome</keyword>
<dbReference type="CDD" id="cd04402">
    <property type="entry name" value="RhoGAP_ARHGAP20"/>
    <property type="match status" value="1"/>
</dbReference>
<dbReference type="Gene3D" id="1.10.555.10">
    <property type="entry name" value="Rho GTPase activation protein"/>
    <property type="match status" value="1"/>
</dbReference>
<dbReference type="InterPro" id="IPR047886">
    <property type="entry name" value="ARHGAP20-like_RhoGAP"/>
</dbReference>
<dbReference type="SUPFAM" id="SSF48350">
    <property type="entry name" value="GTPase activation domain, GAP"/>
    <property type="match status" value="1"/>
</dbReference>
<evidence type="ECO:0000256" key="2">
    <source>
        <dbReference type="ARBA" id="ARBA00022553"/>
    </source>
</evidence>
<reference evidence="4 5" key="1">
    <citation type="submission" date="2019-05" db="EMBL/GenBank/DDBJ databases">
        <title>A Chromosome-scale Meerkat (S. suricatta) Genome Assembly.</title>
        <authorList>
            <person name="Dudchenko O."/>
            <person name="Lieberman Aiden E."/>
            <person name="Tung J."/>
            <person name="Barreiro L.B."/>
            <person name="Clutton-Brock T.H."/>
        </authorList>
    </citation>
    <scope>NUCLEOTIDE SEQUENCE [LARGE SCALE GENOMIC DNA]</scope>
</reference>
<dbReference type="GO" id="GO:0005096">
    <property type="term" value="F:GTPase activator activity"/>
    <property type="evidence" value="ECO:0007669"/>
    <property type="project" value="UniProtKB-KW"/>
</dbReference>
<organism evidence="4 5">
    <name type="scientific">Suricata suricatta</name>
    <name type="common">Meerkat</name>
    <dbReference type="NCBI Taxonomy" id="37032"/>
    <lineage>
        <taxon>Eukaryota</taxon>
        <taxon>Metazoa</taxon>
        <taxon>Chordata</taxon>
        <taxon>Craniata</taxon>
        <taxon>Vertebrata</taxon>
        <taxon>Euteleostomi</taxon>
        <taxon>Mammalia</taxon>
        <taxon>Eutheria</taxon>
        <taxon>Laurasiatheria</taxon>
        <taxon>Carnivora</taxon>
        <taxon>Feliformia</taxon>
        <taxon>Herpestidae</taxon>
        <taxon>Suricata</taxon>
    </lineage>
</organism>
<evidence type="ECO:0000256" key="1">
    <source>
        <dbReference type="ARBA" id="ARBA00022468"/>
    </source>
</evidence>
<dbReference type="Proteomes" id="UP000472268">
    <property type="component" value="Chromosome 1"/>
</dbReference>
<evidence type="ECO:0000259" key="3">
    <source>
        <dbReference type="PROSITE" id="PS50238"/>
    </source>
</evidence>
<feature type="domain" description="Rho-GAP" evidence="3">
    <location>
        <begin position="1"/>
        <end position="169"/>
    </location>
</feature>
<dbReference type="PANTHER" id="PTHR23179:SF37">
    <property type="entry name" value="1700006A11RIK PROTEIN"/>
    <property type="match status" value="1"/>
</dbReference>
<accession>A0A673SMG5</accession>
<evidence type="ECO:0000313" key="4">
    <source>
        <dbReference type="Ensembl" id="ENSSSUP00005001582.1"/>
    </source>
</evidence>
<dbReference type="InterPro" id="IPR008936">
    <property type="entry name" value="Rho_GTPase_activation_prot"/>
</dbReference>
<dbReference type="GO" id="GO:0007165">
    <property type="term" value="P:signal transduction"/>
    <property type="evidence" value="ECO:0007669"/>
    <property type="project" value="InterPro"/>
</dbReference>
<proteinExistence type="predicted"/>
<dbReference type="PROSITE" id="PS50238">
    <property type="entry name" value="RHOGAP"/>
    <property type="match status" value="1"/>
</dbReference>
<dbReference type="Pfam" id="PF00620">
    <property type="entry name" value="RhoGAP"/>
    <property type="match status" value="1"/>
</dbReference>
<dbReference type="OMA" id="MDPHSHL"/>
<sequence length="250" mass="27560">MLKKIHIYFRPFTEGIFRKSANMKSCRILKEKLNSGDKVNLDSESVLVVASVLKDFLQNIQGSVFSSDLYDKWLGVADQENEEEKVTAAQRLLDQLPRVNVVLLRYLFGVLYNIEQHSSLNKMTAYNLSVCIAPSILCSSNSCSSELESNLIKKISVVQFLIENCLQIFGEDISSLLGESSPSCDSSNNAAGTVNNLIGFVRSRQQGCQGSWEMLDGAVLAPRAHPQGNDFHLLLLLKAGSQVKGGLTLL</sequence>
<dbReference type="PANTHER" id="PTHR23179">
    <property type="entry name" value="T-CELL ACTIVATION RHO GTPASE ACTIVATING PROTEIN-RELATED"/>
    <property type="match status" value="1"/>
</dbReference>
<dbReference type="InterPro" id="IPR000198">
    <property type="entry name" value="RhoGAP_dom"/>
</dbReference>
<reference evidence="4" key="2">
    <citation type="submission" date="2025-08" db="UniProtKB">
        <authorList>
            <consortium name="Ensembl"/>
        </authorList>
    </citation>
    <scope>IDENTIFICATION</scope>
</reference>